<comment type="caution">
    <text evidence="2">The sequence shown here is derived from an EMBL/GenBank/DDBJ whole genome shotgun (WGS) entry which is preliminary data.</text>
</comment>
<dbReference type="Proteomes" id="UP001066276">
    <property type="component" value="Chromosome 4_1"/>
</dbReference>
<evidence type="ECO:0000256" key="1">
    <source>
        <dbReference type="SAM" id="MobiDB-lite"/>
    </source>
</evidence>
<reference evidence="2" key="1">
    <citation type="journal article" date="2022" name="bioRxiv">
        <title>Sequencing and chromosome-scale assembly of the giantPleurodeles waltlgenome.</title>
        <authorList>
            <person name="Brown T."/>
            <person name="Elewa A."/>
            <person name="Iarovenko S."/>
            <person name="Subramanian E."/>
            <person name="Araus A.J."/>
            <person name="Petzold A."/>
            <person name="Susuki M."/>
            <person name="Suzuki K.-i.T."/>
            <person name="Hayashi T."/>
            <person name="Toyoda A."/>
            <person name="Oliveira C."/>
            <person name="Osipova E."/>
            <person name="Leigh N.D."/>
            <person name="Simon A."/>
            <person name="Yun M.H."/>
        </authorList>
    </citation>
    <scope>NUCLEOTIDE SEQUENCE</scope>
    <source>
        <strain evidence="2">20211129_DDA</strain>
        <tissue evidence="2">Liver</tissue>
    </source>
</reference>
<feature type="compositionally biased region" description="Basic and acidic residues" evidence="1">
    <location>
        <begin position="29"/>
        <end position="77"/>
    </location>
</feature>
<feature type="region of interest" description="Disordered" evidence="1">
    <location>
        <begin position="1"/>
        <end position="77"/>
    </location>
</feature>
<sequence>MGTTPNVREAEFRNPALKGRADSGSGGEKSSRRTPKTEDVRGMPRGAGEDRQVLERHERRETRAPETCTGRHDPGGS</sequence>
<proteinExistence type="predicted"/>
<dbReference type="EMBL" id="JANPWB010000007">
    <property type="protein sequence ID" value="KAJ1170539.1"/>
    <property type="molecule type" value="Genomic_DNA"/>
</dbReference>
<evidence type="ECO:0000313" key="2">
    <source>
        <dbReference type="EMBL" id="KAJ1170539.1"/>
    </source>
</evidence>
<organism evidence="2 3">
    <name type="scientific">Pleurodeles waltl</name>
    <name type="common">Iberian ribbed newt</name>
    <dbReference type="NCBI Taxonomy" id="8319"/>
    <lineage>
        <taxon>Eukaryota</taxon>
        <taxon>Metazoa</taxon>
        <taxon>Chordata</taxon>
        <taxon>Craniata</taxon>
        <taxon>Vertebrata</taxon>
        <taxon>Euteleostomi</taxon>
        <taxon>Amphibia</taxon>
        <taxon>Batrachia</taxon>
        <taxon>Caudata</taxon>
        <taxon>Salamandroidea</taxon>
        <taxon>Salamandridae</taxon>
        <taxon>Pleurodelinae</taxon>
        <taxon>Pleurodeles</taxon>
    </lineage>
</organism>
<protein>
    <submittedName>
        <fullName evidence="2">Uncharacterized protein</fullName>
    </submittedName>
</protein>
<evidence type="ECO:0000313" key="3">
    <source>
        <dbReference type="Proteomes" id="UP001066276"/>
    </source>
</evidence>
<keyword evidence="3" id="KW-1185">Reference proteome</keyword>
<accession>A0AAV7T214</accession>
<name>A0AAV7T214_PLEWA</name>
<dbReference type="AlphaFoldDB" id="A0AAV7T214"/>
<gene>
    <name evidence="2" type="ORF">NDU88_002414</name>
</gene>